<dbReference type="OrthoDB" id="1774878at2"/>
<dbReference type="SUPFAM" id="SSF51726">
    <property type="entry name" value="UROD/MetE-like"/>
    <property type="match status" value="1"/>
</dbReference>
<dbReference type="Gene3D" id="3.20.20.210">
    <property type="match status" value="1"/>
</dbReference>
<reference evidence="1 2" key="1">
    <citation type="submission" date="2016-11" db="EMBL/GenBank/DDBJ databases">
        <authorList>
            <person name="Jaros S."/>
            <person name="Januszkiewicz K."/>
            <person name="Wedrychowicz H."/>
        </authorList>
    </citation>
    <scope>NUCLEOTIDE SEQUENCE [LARGE SCALE GENOMIC DNA]</scope>
    <source>
        <strain evidence="1 2">DSM 10068</strain>
    </source>
</reference>
<name>A0A1M5WGX4_9FIRM</name>
<dbReference type="RefSeq" id="WP_073076813.1">
    <property type="nucleotide sequence ID" value="NZ_FQXV01000003.1"/>
</dbReference>
<dbReference type="EMBL" id="FQXV01000003">
    <property type="protein sequence ID" value="SHH86720.1"/>
    <property type="molecule type" value="Genomic_DNA"/>
</dbReference>
<keyword evidence="2" id="KW-1185">Reference proteome</keyword>
<evidence type="ECO:0000313" key="1">
    <source>
        <dbReference type="EMBL" id="SHH86720.1"/>
    </source>
</evidence>
<gene>
    <name evidence="1" type="ORF">SAMN02745823_01267</name>
</gene>
<organism evidence="1 2">
    <name type="scientific">Sporobacter termitidis DSM 10068</name>
    <dbReference type="NCBI Taxonomy" id="1123282"/>
    <lineage>
        <taxon>Bacteria</taxon>
        <taxon>Bacillati</taxon>
        <taxon>Bacillota</taxon>
        <taxon>Clostridia</taxon>
        <taxon>Eubacteriales</taxon>
        <taxon>Oscillospiraceae</taxon>
        <taxon>Sporobacter</taxon>
    </lineage>
</organism>
<proteinExistence type="predicted"/>
<sequence>MTIPKFNSAELKVVRLSPDFFGGPGVPVYDFPVTPREAYIAMYEKRPVWQIVGLGTEQLTFTPGVNPDNVARAFVFDGTTVPGVSNTTGGKDMFGIEWEYVPQVGGSMVRPGKPFLEDANEWYNKLVWPDIDSWDWEGSARANDAYLNTDMYNYCMMMNGWYERLISFMDFEGAVVAMIDEDQKGAVKALFDRLSDLYIRIIDKYLTYFPRIDGFCIHDDWGSQKETFFSPATAAEMIVPYMRRVTDHIHSKGRFCDLHSCGQLLKQVPNMIAAGWDSWTPQLMNDTHKIYELYGDKIIIAVLPDPFDPETATEEEQRDAAHRYAEQFCRPDKPSSWSMYASIAGFLTPAFREELYKQSRIHYGSRS</sequence>
<dbReference type="Proteomes" id="UP000183995">
    <property type="component" value="Unassembled WGS sequence"/>
</dbReference>
<dbReference type="AlphaFoldDB" id="A0A1M5WGX4"/>
<dbReference type="InterPro" id="IPR038071">
    <property type="entry name" value="UROD/MetE-like_sf"/>
</dbReference>
<dbReference type="STRING" id="1123282.SAMN02745823_01267"/>
<evidence type="ECO:0000313" key="2">
    <source>
        <dbReference type="Proteomes" id="UP000183995"/>
    </source>
</evidence>
<accession>A0A1M5WGX4</accession>
<protein>
    <submittedName>
        <fullName evidence="1">Uroporphyrinogen decarboxylase (URO-D)</fullName>
    </submittedName>
</protein>